<evidence type="ECO:0000256" key="2">
    <source>
        <dbReference type="ARBA" id="ARBA00022475"/>
    </source>
</evidence>
<comment type="caution">
    <text evidence="7">The sequence shown here is derived from an EMBL/GenBank/DDBJ whole genome shotgun (WGS) entry which is preliminary data.</text>
</comment>
<dbReference type="EMBL" id="LGFU01000198">
    <property type="protein sequence ID" value="KUK45663.1"/>
    <property type="molecule type" value="Genomic_DNA"/>
</dbReference>
<keyword evidence="2" id="KW-1003">Cell membrane</keyword>
<feature type="transmembrane region" description="Helical" evidence="6">
    <location>
        <begin position="99"/>
        <end position="118"/>
    </location>
</feature>
<organism evidence="7 8">
    <name type="scientific">Anaerolinea thermophila</name>
    <dbReference type="NCBI Taxonomy" id="167964"/>
    <lineage>
        <taxon>Bacteria</taxon>
        <taxon>Bacillati</taxon>
        <taxon>Chloroflexota</taxon>
        <taxon>Anaerolineae</taxon>
        <taxon>Anaerolineales</taxon>
        <taxon>Anaerolineaceae</taxon>
        <taxon>Anaerolinea</taxon>
    </lineage>
</organism>
<evidence type="ECO:0000256" key="1">
    <source>
        <dbReference type="ARBA" id="ARBA00004651"/>
    </source>
</evidence>
<gene>
    <name evidence="7" type="ORF">XD73_1462</name>
</gene>
<name>A0A101FWB5_9CHLR</name>
<feature type="transmembrane region" description="Helical" evidence="6">
    <location>
        <begin position="63"/>
        <end position="87"/>
    </location>
</feature>
<dbReference type="Pfam" id="PF02653">
    <property type="entry name" value="BPD_transp_2"/>
    <property type="match status" value="1"/>
</dbReference>
<dbReference type="CDD" id="cd06580">
    <property type="entry name" value="TM_PBP1_transp_TpRbsC_like"/>
    <property type="match status" value="1"/>
</dbReference>
<proteinExistence type="predicted"/>
<dbReference type="PANTHER" id="PTHR43370:SF1">
    <property type="entry name" value="GUANOSINE ABC TRANSPORTER PERMEASE PROTEIN NUPQ"/>
    <property type="match status" value="1"/>
</dbReference>
<keyword evidence="5 6" id="KW-0472">Membrane</keyword>
<evidence type="ECO:0000256" key="5">
    <source>
        <dbReference type="ARBA" id="ARBA00023136"/>
    </source>
</evidence>
<evidence type="ECO:0000313" key="8">
    <source>
        <dbReference type="Proteomes" id="UP000064249"/>
    </source>
</evidence>
<feature type="transmembrane region" description="Helical" evidence="6">
    <location>
        <begin position="209"/>
        <end position="231"/>
    </location>
</feature>
<feature type="transmembrane region" description="Helical" evidence="6">
    <location>
        <begin position="124"/>
        <end position="146"/>
    </location>
</feature>
<sequence>MSTSTQAIKHERIYEVSPTRKLVMGIIEIIIGTFIFFVFVRTVSEAAKTTFVMTPGGINIGQAGNWILPTQLTLIILAALALIIGVVQLIRGFGRATNALVGLCGLFLVFSFLTWQTADQSLNLAGMLTSAVLLAVPITLGAFSGLLSERAGVINIAIEGLMLMASMVGALIGSLTQNAWIGLLGGILASVLLAGIHAVLSIKYRINQVISGTVINIFAAGMTAFLSQKFLQTNQALNSPPLFPRIPLPGLAHIPIIGPIFFNTNIFVYIMFILLIIIQVALFSTRWGLRLRSVGEHPKAADTLGIKVVPTRYMAVLLSGVVAGIGGTFFTLGSVGRFEEGITAGKGFIGLAAMIFGNWTPIGSLGAGLLFGFADAIGSKLSLLGSKIPAQFMGMIPYLITMIVLAGFIGKGQAPAADGEPYEKE</sequence>
<evidence type="ECO:0000256" key="4">
    <source>
        <dbReference type="ARBA" id="ARBA00022989"/>
    </source>
</evidence>
<evidence type="ECO:0000313" key="7">
    <source>
        <dbReference type="EMBL" id="KUK45663.1"/>
    </source>
</evidence>
<keyword evidence="4 6" id="KW-1133">Transmembrane helix</keyword>
<feature type="transmembrane region" description="Helical" evidence="6">
    <location>
        <begin position="313"/>
        <end position="336"/>
    </location>
</feature>
<dbReference type="GO" id="GO:0022857">
    <property type="term" value="F:transmembrane transporter activity"/>
    <property type="evidence" value="ECO:0007669"/>
    <property type="project" value="InterPro"/>
</dbReference>
<dbReference type="AlphaFoldDB" id="A0A101FWB5"/>
<dbReference type="InterPro" id="IPR001851">
    <property type="entry name" value="ABC_transp_permease"/>
</dbReference>
<protein>
    <submittedName>
        <fullName evidence="7">Putative ABC transporter permease protein</fullName>
    </submittedName>
</protein>
<feature type="transmembrane region" description="Helical" evidence="6">
    <location>
        <begin position="392"/>
        <end position="410"/>
    </location>
</feature>
<feature type="transmembrane region" description="Helical" evidence="6">
    <location>
        <begin position="153"/>
        <end position="173"/>
    </location>
</feature>
<dbReference type="PANTHER" id="PTHR43370">
    <property type="entry name" value="SUGAR ABC TRANSPORTER INTEGRAL MEMBRANE PROTEIN-RELATED"/>
    <property type="match status" value="1"/>
</dbReference>
<feature type="transmembrane region" description="Helical" evidence="6">
    <location>
        <begin position="251"/>
        <end position="283"/>
    </location>
</feature>
<feature type="transmembrane region" description="Helical" evidence="6">
    <location>
        <begin position="21"/>
        <end position="43"/>
    </location>
</feature>
<dbReference type="PATRIC" id="fig|167964.4.peg.146"/>
<accession>A0A101FWB5</accession>
<keyword evidence="3 6" id="KW-0812">Transmembrane</keyword>
<dbReference type="Proteomes" id="UP000064249">
    <property type="component" value="Unassembled WGS sequence"/>
</dbReference>
<comment type="subcellular location">
    <subcellularLocation>
        <location evidence="1">Cell membrane</location>
        <topology evidence="1">Multi-pass membrane protein</topology>
    </subcellularLocation>
</comment>
<reference evidence="7 8" key="1">
    <citation type="journal article" date="2015" name="MBio">
        <title>Genome-Resolved Metagenomic Analysis Reveals Roles for Candidate Phyla and Other Microbial Community Members in Biogeochemical Transformations in Oil Reservoirs.</title>
        <authorList>
            <person name="Hu P."/>
            <person name="Tom L."/>
            <person name="Singh A."/>
            <person name="Thomas B.C."/>
            <person name="Baker B.J."/>
            <person name="Piceno Y.M."/>
            <person name="Andersen G.L."/>
            <person name="Banfield J.F."/>
        </authorList>
    </citation>
    <scope>NUCLEOTIDE SEQUENCE [LARGE SCALE GENOMIC DNA]</scope>
    <source>
        <strain evidence="7">46_16</strain>
    </source>
</reference>
<evidence type="ECO:0000256" key="6">
    <source>
        <dbReference type="SAM" id="Phobius"/>
    </source>
</evidence>
<feature type="transmembrane region" description="Helical" evidence="6">
    <location>
        <begin position="179"/>
        <end position="202"/>
    </location>
</feature>
<feature type="transmembrane region" description="Helical" evidence="6">
    <location>
        <begin position="348"/>
        <end position="371"/>
    </location>
</feature>
<evidence type="ECO:0000256" key="3">
    <source>
        <dbReference type="ARBA" id="ARBA00022692"/>
    </source>
</evidence>
<dbReference type="GO" id="GO:0005886">
    <property type="term" value="C:plasma membrane"/>
    <property type="evidence" value="ECO:0007669"/>
    <property type="project" value="UniProtKB-SubCell"/>
</dbReference>